<comment type="caution">
    <text evidence="1">The sequence shown here is derived from an EMBL/GenBank/DDBJ whole genome shotgun (WGS) entry which is preliminary data.</text>
</comment>
<accession>A0ABP2T1Z6</accession>
<keyword evidence="2" id="KW-1185">Reference proteome</keyword>
<organism evidence="1 2">
    <name type="scientific">Leptospira noguchii str. 2007001578</name>
    <dbReference type="NCBI Taxonomy" id="1049974"/>
    <lineage>
        <taxon>Bacteria</taxon>
        <taxon>Pseudomonadati</taxon>
        <taxon>Spirochaetota</taxon>
        <taxon>Spirochaetia</taxon>
        <taxon>Leptospirales</taxon>
        <taxon>Leptospiraceae</taxon>
        <taxon>Leptospira</taxon>
    </lineage>
</organism>
<gene>
    <name evidence="1" type="ORF">LEP1GSC035_0629</name>
</gene>
<proteinExistence type="predicted"/>
<dbReference type="Proteomes" id="UP000012099">
    <property type="component" value="Unassembled WGS sequence"/>
</dbReference>
<name>A0ABP2T1Z6_9LEPT</name>
<evidence type="ECO:0000313" key="2">
    <source>
        <dbReference type="Proteomes" id="UP000012099"/>
    </source>
</evidence>
<reference evidence="1 2" key="1">
    <citation type="submission" date="2013-01" db="EMBL/GenBank/DDBJ databases">
        <authorList>
            <person name="Harkins D.M."/>
            <person name="Durkin A.S."/>
            <person name="Brinkac L.M."/>
            <person name="Haft D.H."/>
            <person name="Selengut J.D."/>
            <person name="Sanka R."/>
            <person name="DePew J."/>
            <person name="Purushe J."/>
            <person name="Whelen A.C."/>
            <person name="Vinetz J.M."/>
            <person name="Sutton G.G."/>
            <person name="Nierman W.C."/>
            <person name="Fouts D.E."/>
        </authorList>
    </citation>
    <scope>NUCLEOTIDE SEQUENCE [LARGE SCALE GENOMIC DNA]</scope>
    <source>
        <strain evidence="1 2">2007001578</strain>
    </source>
</reference>
<evidence type="ECO:0000313" key="1">
    <source>
        <dbReference type="EMBL" id="EMM98303.1"/>
    </source>
</evidence>
<dbReference type="EMBL" id="AHMH02000159">
    <property type="protein sequence ID" value="EMM98303.1"/>
    <property type="molecule type" value="Genomic_DNA"/>
</dbReference>
<sequence>MGPICGADFFHFCIQNPIKLFFIKPVSKIKFNLNGFESYLKKNS</sequence>
<protein>
    <submittedName>
        <fullName evidence="1">Uncharacterized protein</fullName>
    </submittedName>
</protein>